<feature type="compositionally biased region" description="Basic and acidic residues" evidence="1">
    <location>
        <begin position="1"/>
        <end position="11"/>
    </location>
</feature>
<evidence type="ECO:0008006" key="4">
    <source>
        <dbReference type="Google" id="ProtNLM"/>
    </source>
</evidence>
<comment type="caution">
    <text evidence="2">The sequence shown here is derived from an EMBL/GenBank/DDBJ whole genome shotgun (WGS) entry which is preliminary data.</text>
</comment>
<protein>
    <recommendedName>
        <fullName evidence="4">Mannan endo-1,4-beta-mannosidase</fullName>
    </recommendedName>
</protein>
<dbReference type="Gene3D" id="3.20.20.80">
    <property type="entry name" value="Glycosidases"/>
    <property type="match status" value="1"/>
</dbReference>
<keyword evidence="3" id="KW-1185">Reference proteome</keyword>
<proteinExistence type="predicted"/>
<gene>
    <name evidence="2" type="ORF">ACFSKP_13950</name>
</gene>
<dbReference type="RefSeq" id="WP_250430297.1">
    <property type="nucleotide sequence ID" value="NZ_JALPRR010000003.1"/>
</dbReference>
<accession>A0ABW5CZ70</accession>
<dbReference type="SUPFAM" id="SSF51445">
    <property type="entry name" value="(Trans)glycosidases"/>
    <property type="match status" value="1"/>
</dbReference>
<organism evidence="2 3">
    <name type="scientific">Pontibacter ruber</name>
    <dbReference type="NCBI Taxonomy" id="1343895"/>
    <lineage>
        <taxon>Bacteria</taxon>
        <taxon>Pseudomonadati</taxon>
        <taxon>Bacteroidota</taxon>
        <taxon>Cytophagia</taxon>
        <taxon>Cytophagales</taxon>
        <taxon>Hymenobacteraceae</taxon>
        <taxon>Pontibacter</taxon>
    </lineage>
</organism>
<evidence type="ECO:0000313" key="2">
    <source>
        <dbReference type="EMBL" id="MFD2247365.1"/>
    </source>
</evidence>
<dbReference type="InterPro" id="IPR017853">
    <property type="entry name" value="GH"/>
</dbReference>
<name>A0ABW5CZ70_9BACT</name>
<sequence length="515" mass="58570">MELTDRAEKQFGRTAQEKASGNDSSSVLLQAGKEISASADQNVILGMNTELPWIRVAPDAPYFITEHGESWTPIGQNDAITWPDFANAFRRKDLAQVERHLAWLAQHGVTCLRFMLEYAQTENRYIERPAGKFAPNMVRLWDDLFALCAKYNLRILLTPVDTFWMWIRWKYHPYNKKNGGPCARRSSWLTCPDTMAAIKNRFTFVIERWGGSGVLFAWDLWNEIHPAHAGDRTDVFTDFISELSTHVRDTELRLYGRSRPQTVSIYGPVLNDRPDVADAIFRHPLLDFASTHFYDTDTINHPKDTVASAICTGRLTREALQHLQDNRPFFDSEHGPIHTFKDKKYTLPEYWDDEYFRHMQWAHLASGGAGGGMRWPNRHPHTLTHGMRRAQKSMAAFVKLLDWTTFRRKNLNEEVRVSEPAFATFACADEKQAVVWLLRQHNLKKDGTMNTGAAPLPVSVTLPGMVAGTYTLTTWDTSAGCVLMSKTITLGTSGDLLLELEPVLADVAVALQWVE</sequence>
<reference evidence="3" key="1">
    <citation type="journal article" date="2019" name="Int. J. Syst. Evol. Microbiol.">
        <title>The Global Catalogue of Microorganisms (GCM) 10K type strain sequencing project: providing services to taxonomists for standard genome sequencing and annotation.</title>
        <authorList>
            <consortium name="The Broad Institute Genomics Platform"/>
            <consortium name="The Broad Institute Genome Sequencing Center for Infectious Disease"/>
            <person name="Wu L."/>
            <person name="Ma J."/>
        </authorList>
    </citation>
    <scope>NUCLEOTIDE SEQUENCE [LARGE SCALE GENOMIC DNA]</scope>
    <source>
        <strain evidence="3">CGMCC 4.1782</strain>
    </source>
</reference>
<evidence type="ECO:0000313" key="3">
    <source>
        <dbReference type="Proteomes" id="UP001597374"/>
    </source>
</evidence>
<dbReference type="EMBL" id="JBHUIM010000002">
    <property type="protein sequence ID" value="MFD2247365.1"/>
    <property type="molecule type" value="Genomic_DNA"/>
</dbReference>
<evidence type="ECO:0000256" key="1">
    <source>
        <dbReference type="SAM" id="MobiDB-lite"/>
    </source>
</evidence>
<dbReference type="Proteomes" id="UP001597374">
    <property type="component" value="Unassembled WGS sequence"/>
</dbReference>
<feature type="region of interest" description="Disordered" evidence="1">
    <location>
        <begin position="1"/>
        <end position="24"/>
    </location>
</feature>